<dbReference type="AlphaFoldDB" id="A0A6A2ZXX7"/>
<dbReference type="EMBL" id="VEPZ02001057">
    <property type="protein sequence ID" value="KAE8696854.1"/>
    <property type="molecule type" value="Genomic_DNA"/>
</dbReference>
<dbReference type="SUPFAM" id="SSF54236">
    <property type="entry name" value="Ubiquitin-like"/>
    <property type="match status" value="2"/>
</dbReference>
<dbReference type="PROSITE" id="PS00299">
    <property type="entry name" value="UBIQUITIN_1"/>
    <property type="match status" value="1"/>
</dbReference>
<comment type="caution">
    <text evidence="2">The sequence shown here is derived from an EMBL/GenBank/DDBJ whole genome shotgun (WGS) entry which is preliminary data.</text>
</comment>
<reference evidence="2" key="1">
    <citation type="submission" date="2019-09" db="EMBL/GenBank/DDBJ databases">
        <title>Draft genome information of white flower Hibiscus syriacus.</title>
        <authorList>
            <person name="Kim Y.-M."/>
        </authorList>
    </citation>
    <scope>NUCLEOTIDE SEQUENCE [LARGE SCALE GENOMIC DNA]</scope>
    <source>
        <strain evidence="2">YM2019G1</strain>
    </source>
</reference>
<organism evidence="2 3">
    <name type="scientific">Hibiscus syriacus</name>
    <name type="common">Rose of Sharon</name>
    <dbReference type="NCBI Taxonomy" id="106335"/>
    <lineage>
        <taxon>Eukaryota</taxon>
        <taxon>Viridiplantae</taxon>
        <taxon>Streptophyta</taxon>
        <taxon>Embryophyta</taxon>
        <taxon>Tracheophyta</taxon>
        <taxon>Spermatophyta</taxon>
        <taxon>Magnoliopsida</taxon>
        <taxon>eudicotyledons</taxon>
        <taxon>Gunneridae</taxon>
        <taxon>Pentapetalae</taxon>
        <taxon>rosids</taxon>
        <taxon>malvids</taxon>
        <taxon>Malvales</taxon>
        <taxon>Malvaceae</taxon>
        <taxon>Malvoideae</taxon>
        <taxon>Hibiscus</taxon>
    </lineage>
</organism>
<dbReference type="PROSITE" id="PS50053">
    <property type="entry name" value="UBIQUITIN_2"/>
    <property type="match status" value="1"/>
</dbReference>
<dbReference type="PANTHER" id="PTHR10621">
    <property type="entry name" value="UV EXCISION REPAIR PROTEIN RAD23"/>
    <property type="match status" value="1"/>
</dbReference>
<evidence type="ECO:0000259" key="1">
    <source>
        <dbReference type="PROSITE" id="PS50053"/>
    </source>
</evidence>
<dbReference type="InterPro" id="IPR019954">
    <property type="entry name" value="Ubiquitin_CS"/>
</dbReference>
<sequence>MDVIFETQRGKAFYIEVGFFDTVLEIKEKVQKYKGIPVHTQTLIFNGHVLQEERDVEYCEILQNSRIQLLVAPALEIENNRRPSLSPLKEVQLNVNTPSSETSFPLEVDEYDIKPFLLLMPSCMVHSGKGSPTAAAVTGAATDTRGSQKMKLWVLLMYGTKKIPVAMNANDNVGELRKELQKLRKTLPFDLSRQGYFLVHKQNLMEEDRSFKWHQVLQGDTIEIFTDGPCD</sequence>
<protein>
    <submittedName>
        <fullName evidence="2">Polyubiquitin 10</fullName>
    </submittedName>
</protein>
<dbReference type="GO" id="GO:0043130">
    <property type="term" value="F:ubiquitin binding"/>
    <property type="evidence" value="ECO:0007669"/>
    <property type="project" value="TreeGrafter"/>
</dbReference>
<dbReference type="Proteomes" id="UP000436088">
    <property type="component" value="Unassembled WGS sequence"/>
</dbReference>
<dbReference type="Pfam" id="PF00240">
    <property type="entry name" value="ubiquitin"/>
    <property type="match status" value="1"/>
</dbReference>
<name>A0A6A2ZXX7_HIBSY</name>
<dbReference type="GO" id="GO:0005654">
    <property type="term" value="C:nucleoplasm"/>
    <property type="evidence" value="ECO:0007669"/>
    <property type="project" value="TreeGrafter"/>
</dbReference>
<evidence type="ECO:0000313" key="2">
    <source>
        <dbReference type="EMBL" id="KAE8696854.1"/>
    </source>
</evidence>
<dbReference type="GO" id="GO:0043161">
    <property type="term" value="P:proteasome-mediated ubiquitin-dependent protein catabolic process"/>
    <property type="evidence" value="ECO:0007669"/>
    <property type="project" value="TreeGrafter"/>
</dbReference>
<accession>A0A6A2ZXX7</accession>
<evidence type="ECO:0000313" key="3">
    <source>
        <dbReference type="Proteomes" id="UP000436088"/>
    </source>
</evidence>
<dbReference type="PANTHER" id="PTHR10621:SF38">
    <property type="entry name" value="UBIQUITIN DOMAIN-CONTAINING PROTEIN 7SL RNA1-RELATED"/>
    <property type="match status" value="1"/>
</dbReference>
<dbReference type="Gene3D" id="3.10.20.90">
    <property type="entry name" value="Phosphatidylinositol 3-kinase Catalytic Subunit, Chain A, domain 1"/>
    <property type="match status" value="2"/>
</dbReference>
<keyword evidence="3" id="KW-1185">Reference proteome</keyword>
<dbReference type="GO" id="GO:0070628">
    <property type="term" value="F:proteasome binding"/>
    <property type="evidence" value="ECO:0007669"/>
    <property type="project" value="TreeGrafter"/>
</dbReference>
<dbReference type="InterPro" id="IPR000626">
    <property type="entry name" value="Ubiquitin-like_dom"/>
</dbReference>
<feature type="domain" description="Ubiquitin-like" evidence="1">
    <location>
        <begin position="1"/>
        <end position="71"/>
    </location>
</feature>
<dbReference type="GO" id="GO:0005829">
    <property type="term" value="C:cytosol"/>
    <property type="evidence" value="ECO:0007669"/>
    <property type="project" value="TreeGrafter"/>
</dbReference>
<dbReference type="CDD" id="cd17039">
    <property type="entry name" value="Ubl_ubiquitin_like"/>
    <property type="match status" value="1"/>
</dbReference>
<dbReference type="FunFam" id="3.10.20.90:FF:000341">
    <property type="entry name" value="Ubiquitin-like superfamily protein"/>
    <property type="match status" value="1"/>
</dbReference>
<dbReference type="GO" id="GO:0031593">
    <property type="term" value="F:polyubiquitin modification-dependent protein binding"/>
    <property type="evidence" value="ECO:0007669"/>
    <property type="project" value="TreeGrafter"/>
</dbReference>
<gene>
    <name evidence="2" type="ORF">F3Y22_tig00110637pilonHSYRG00087</name>
</gene>
<dbReference type="InterPro" id="IPR029071">
    <property type="entry name" value="Ubiquitin-like_domsf"/>
</dbReference>
<proteinExistence type="predicted"/>
<dbReference type="SMART" id="SM00213">
    <property type="entry name" value="UBQ"/>
    <property type="match status" value="1"/>
</dbReference>